<dbReference type="Pfam" id="PF00482">
    <property type="entry name" value="T2SSF"/>
    <property type="match status" value="2"/>
</dbReference>
<dbReference type="PRINTS" id="PR00812">
    <property type="entry name" value="BCTERIALGSPF"/>
</dbReference>
<gene>
    <name evidence="10" type="ORF">A3D54_00455</name>
</gene>
<dbReference type="PANTHER" id="PTHR30012">
    <property type="entry name" value="GENERAL SECRETION PATHWAY PROTEIN"/>
    <property type="match status" value="1"/>
</dbReference>
<comment type="similarity">
    <text evidence="2">Belongs to the GSP F family.</text>
</comment>
<dbReference type="PANTHER" id="PTHR30012:SF0">
    <property type="entry name" value="TYPE II SECRETION SYSTEM PROTEIN F-RELATED"/>
    <property type="match status" value="1"/>
</dbReference>
<evidence type="ECO:0000256" key="8">
    <source>
        <dbReference type="SAM" id="Phobius"/>
    </source>
</evidence>
<dbReference type="Gene3D" id="1.20.81.30">
    <property type="entry name" value="Type II secretion system (T2SS), domain F"/>
    <property type="match status" value="2"/>
</dbReference>
<evidence type="ECO:0000256" key="7">
    <source>
        <dbReference type="ARBA" id="ARBA00023136"/>
    </source>
</evidence>
<feature type="transmembrane region" description="Helical" evidence="8">
    <location>
        <begin position="166"/>
        <end position="188"/>
    </location>
</feature>
<feature type="transmembrane region" description="Helical" evidence="8">
    <location>
        <begin position="219"/>
        <end position="237"/>
    </location>
</feature>
<dbReference type="InterPro" id="IPR003004">
    <property type="entry name" value="GspF/PilC"/>
</dbReference>
<dbReference type="EMBL" id="MFFU01000045">
    <property type="protein sequence ID" value="OGF18436.1"/>
    <property type="molecule type" value="Genomic_DNA"/>
</dbReference>
<dbReference type="InterPro" id="IPR042094">
    <property type="entry name" value="T2SS_GspF_sf"/>
</dbReference>
<dbReference type="InterPro" id="IPR018076">
    <property type="entry name" value="T2SS_GspF_dom"/>
</dbReference>
<evidence type="ECO:0000256" key="4">
    <source>
        <dbReference type="ARBA" id="ARBA00022519"/>
    </source>
</evidence>
<dbReference type="AlphaFoldDB" id="A0A1F5RVJ1"/>
<evidence type="ECO:0000256" key="2">
    <source>
        <dbReference type="ARBA" id="ARBA00005745"/>
    </source>
</evidence>
<protein>
    <recommendedName>
        <fullName evidence="9">Type II secretion system protein GspF domain-containing protein</fullName>
    </recommendedName>
</protein>
<evidence type="ECO:0000313" key="11">
    <source>
        <dbReference type="Proteomes" id="UP000177691"/>
    </source>
</evidence>
<reference evidence="10 11" key="1">
    <citation type="journal article" date="2016" name="Nat. Commun.">
        <title>Thousands of microbial genomes shed light on interconnected biogeochemical processes in an aquifer system.</title>
        <authorList>
            <person name="Anantharaman K."/>
            <person name="Brown C.T."/>
            <person name="Hug L.A."/>
            <person name="Sharon I."/>
            <person name="Castelle C.J."/>
            <person name="Probst A.J."/>
            <person name="Thomas B.C."/>
            <person name="Singh A."/>
            <person name="Wilkins M.J."/>
            <person name="Karaoz U."/>
            <person name="Brodie E.L."/>
            <person name="Williams K.H."/>
            <person name="Hubbard S.S."/>
            <person name="Banfield J.F."/>
        </authorList>
    </citation>
    <scope>NUCLEOTIDE SEQUENCE [LARGE SCALE GENOMIC DNA]</scope>
</reference>
<keyword evidence="4" id="KW-0997">Cell inner membrane</keyword>
<sequence>MPIFTYQAKDADGHIKQGMIDAGNEQLAVSLLVDHNLKVVTIKRKRGLNFNLNFLNRIKAKEVVIFSRQFSVMISASIPVVQALKVLIDQTVSPALKAVVSEIADEVNGGSKLSDALAARPKIFSGFYVNVVRAGETSGKLDEVLNYLADEMEKDYDMMHKIRGAMIYPVFVLVGLTGVGGVMVVWVVPKLTAVIAESGGQLPLATRILMAVSDAAASYWWLVILIAAGLAAAVKYYGKTAVGRWQIDYLKLKMPIFGQLFQKIAIVRFTRSMNTLIAGGVAIASSLKIAADVVGNSVYHDLIMRTKQEVEGGSSISSVFSASKEIPSMVAQMLAVGEKTGKLDIILERITDFYAREVNNLVANLVTLMEPLIMVLMGIGVGIMVAAIIMPMYNLANQF</sequence>
<evidence type="ECO:0000256" key="1">
    <source>
        <dbReference type="ARBA" id="ARBA00004429"/>
    </source>
</evidence>
<dbReference type="FunFam" id="1.20.81.30:FF:000001">
    <property type="entry name" value="Type II secretion system protein F"/>
    <property type="match status" value="2"/>
</dbReference>
<evidence type="ECO:0000256" key="5">
    <source>
        <dbReference type="ARBA" id="ARBA00022692"/>
    </source>
</evidence>
<keyword evidence="7 8" id="KW-0472">Membrane</keyword>
<proteinExistence type="inferred from homology"/>
<feature type="domain" description="Type II secretion system protein GspF" evidence="9">
    <location>
        <begin position="269"/>
        <end position="391"/>
    </location>
</feature>
<evidence type="ECO:0000259" key="9">
    <source>
        <dbReference type="Pfam" id="PF00482"/>
    </source>
</evidence>
<accession>A0A1F5RVJ1</accession>
<evidence type="ECO:0000313" key="10">
    <source>
        <dbReference type="EMBL" id="OGF18436.1"/>
    </source>
</evidence>
<keyword evidence="3" id="KW-1003">Cell membrane</keyword>
<feature type="domain" description="Type II secretion system protein GspF" evidence="9">
    <location>
        <begin position="66"/>
        <end position="189"/>
    </location>
</feature>
<comment type="caution">
    <text evidence="10">The sequence shown here is derived from an EMBL/GenBank/DDBJ whole genome shotgun (WGS) entry which is preliminary data.</text>
</comment>
<evidence type="ECO:0000256" key="3">
    <source>
        <dbReference type="ARBA" id="ARBA00022475"/>
    </source>
</evidence>
<feature type="transmembrane region" description="Helical" evidence="8">
    <location>
        <begin position="372"/>
        <end position="393"/>
    </location>
</feature>
<dbReference type="GO" id="GO:0005886">
    <property type="term" value="C:plasma membrane"/>
    <property type="evidence" value="ECO:0007669"/>
    <property type="project" value="UniProtKB-SubCell"/>
</dbReference>
<evidence type="ECO:0000256" key="6">
    <source>
        <dbReference type="ARBA" id="ARBA00022989"/>
    </source>
</evidence>
<name>A0A1F5RVJ1_9BACT</name>
<keyword evidence="5 8" id="KW-0812">Transmembrane</keyword>
<dbReference type="Proteomes" id="UP000177691">
    <property type="component" value="Unassembled WGS sequence"/>
</dbReference>
<keyword evidence="6 8" id="KW-1133">Transmembrane helix</keyword>
<organism evidence="10 11">
    <name type="scientific">Candidatus Falkowbacteria bacterium RIFCSPHIGHO2_02_FULL_45_15</name>
    <dbReference type="NCBI Taxonomy" id="1797987"/>
    <lineage>
        <taxon>Bacteria</taxon>
        <taxon>Candidatus Falkowiibacteriota</taxon>
    </lineage>
</organism>
<comment type="subcellular location">
    <subcellularLocation>
        <location evidence="1">Cell inner membrane</location>
        <topology evidence="1">Multi-pass membrane protein</topology>
    </subcellularLocation>
</comment>